<dbReference type="GO" id="GO:0002188">
    <property type="term" value="P:translation reinitiation"/>
    <property type="evidence" value="ECO:0007669"/>
    <property type="project" value="TreeGrafter"/>
</dbReference>
<dbReference type="GO" id="GO:0003729">
    <property type="term" value="F:mRNA binding"/>
    <property type="evidence" value="ECO:0007669"/>
    <property type="project" value="TreeGrafter"/>
</dbReference>
<dbReference type="VEuPathDB" id="FungiDB:H257_10211"/>
<dbReference type="GO" id="GO:0003743">
    <property type="term" value="F:translation initiation factor activity"/>
    <property type="evidence" value="ECO:0007669"/>
    <property type="project" value="TreeGrafter"/>
</dbReference>
<feature type="non-terminal residue" evidence="4">
    <location>
        <position position="1"/>
    </location>
</feature>
<name>A0A397B698_APHAT</name>
<dbReference type="AlphaFoldDB" id="A0A397B698"/>
<gene>
    <name evidence="4" type="ORF">DYB36_005792</name>
</gene>
<evidence type="ECO:0000259" key="3">
    <source>
        <dbReference type="PROSITE" id="PS50250"/>
    </source>
</evidence>
<sequence length="682" mass="75400">PPTRRQLLDDMTSLRIVNTALPEVAALYDQLYRSSAIDPLRIVSQIQPSLAVLTSHSSLNAYVPFLEELTIHLVLEQLTHVYSSVTLSHFYNMTNGLSSASPREIEQLIVRSRKDPTASVRVRIDHASQCMRFSPVLAFESQAKHLTRLGKSLQTVLDKVTPPPPSCSSVTLAAKKTLPATRAAMLHRRVRIEQHKEAFEKLQVEKAKADARKKAEAEAHRAKLEADRLEHEAKKRELEKVQKIKEDIARKDAKSILAKLGKDTADVDFDTMDKAKLLQEAKDKALKAKEDAQRKLKDAARTLDHIVRATREAEFPILHAQFQAKQAQDKLAFEQTWAAALVAAEHAHTFAVSQKALYDQSQPLSTAFRAAHEARQRVKVQEKLKQEALRRQVEALEAKVDRAQTRKADHEAEIRRQQEAERKRVELEARAERLREEAAARDAEDARRRQEEEEEAERVRQEEASKPKKYTPPIARDQTDQGDKWSTVPRAGSRRLDEAFKGRDAPREGFGTRGGGAGGIRSFRGDDDAEILVAEMDLAEILVAEMGLAETLVAEMGLAETLVAEMGLAETLVAEMGLAEILVAEMGLAEILVAEMGLAVLVETVKVAAAASATATVARLFVGLATRRTHLVALGSAATATALGTTDRLAAKVHSDGMRLRRAHPKVADGNASVVGPSYIHI</sequence>
<evidence type="ECO:0000256" key="1">
    <source>
        <dbReference type="SAM" id="Coils"/>
    </source>
</evidence>
<organism evidence="4 5">
    <name type="scientific">Aphanomyces astaci</name>
    <name type="common">Crayfish plague agent</name>
    <dbReference type="NCBI Taxonomy" id="112090"/>
    <lineage>
        <taxon>Eukaryota</taxon>
        <taxon>Sar</taxon>
        <taxon>Stramenopiles</taxon>
        <taxon>Oomycota</taxon>
        <taxon>Saprolegniomycetes</taxon>
        <taxon>Saprolegniales</taxon>
        <taxon>Verrucalvaceae</taxon>
        <taxon>Aphanomyces</taxon>
    </lineage>
</organism>
<accession>A0A397B698</accession>
<evidence type="ECO:0000313" key="4">
    <source>
        <dbReference type="EMBL" id="RHY15803.1"/>
    </source>
</evidence>
<dbReference type="Proteomes" id="UP000265427">
    <property type="component" value="Unassembled WGS sequence"/>
</dbReference>
<dbReference type="Gene3D" id="1.25.40.860">
    <property type="match status" value="1"/>
</dbReference>
<comment type="caution">
    <text evidence="4">The sequence shown here is derived from an EMBL/GenBank/DDBJ whole genome shotgun (WGS) entry which is preliminary data.</text>
</comment>
<dbReference type="GO" id="GO:0043614">
    <property type="term" value="C:multi-eIF complex"/>
    <property type="evidence" value="ECO:0007669"/>
    <property type="project" value="TreeGrafter"/>
</dbReference>
<dbReference type="PANTHER" id="PTHR14005:SF0">
    <property type="entry name" value="EUKARYOTIC TRANSLATION INITIATION FACTOR 3 SUBUNIT A"/>
    <property type="match status" value="1"/>
</dbReference>
<evidence type="ECO:0000313" key="5">
    <source>
        <dbReference type="Proteomes" id="UP000265427"/>
    </source>
</evidence>
<dbReference type="PROSITE" id="PS50250">
    <property type="entry name" value="PCI"/>
    <property type="match status" value="1"/>
</dbReference>
<dbReference type="PANTHER" id="PTHR14005">
    <property type="entry name" value="EUKARYOTIC TRANSLATION INITIATION FACTOR 3, THETA SUBUNIT"/>
    <property type="match status" value="1"/>
</dbReference>
<dbReference type="InterPro" id="IPR000717">
    <property type="entry name" value="PCI_dom"/>
</dbReference>
<feature type="domain" description="PCI" evidence="3">
    <location>
        <begin position="1"/>
        <end position="138"/>
    </location>
</feature>
<dbReference type="EMBL" id="QUSZ01004114">
    <property type="protein sequence ID" value="RHY15803.1"/>
    <property type="molecule type" value="Genomic_DNA"/>
</dbReference>
<keyword evidence="1" id="KW-0175">Coiled coil</keyword>
<dbReference type="InterPro" id="IPR027512">
    <property type="entry name" value="EIF3A"/>
</dbReference>
<dbReference type="GO" id="GO:0071540">
    <property type="term" value="C:eukaryotic translation initiation factor 3 complex, eIF3e"/>
    <property type="evidence" value="ECO:0007669"/>
    <property type="project" value="TreeGrafter"/>
</dbReference>
<feature type="compositionally biased region" description="Basic and acidic residues" evidence="2">
    <location>
        <begin position="435"/>
        <end position="466"/>
    </location>
</feature>
<feature type="region of interest" description="Disordered" evidence="2">
    <location>
        <begin position="435"/>
        <end position="488"/>
    </location>
</feature>
<dbReference type="GO" id="GO:0001732">
    <property type="term" value="P:formation of cytoplasmic translation initiation complex"/>
    <property type="evidence" value="ECO:0007669"/>
    <property type="project" value="TreeGrafter"/>
</dbReference>
<protein>
    <recommendedName>
        <fullName evidence="3">PCI domain-containing protein</fullName>
    </recommendedName>
</protein>
<dbReference type="GO" id="GO:0071541">
    <property type="term" value="C:eukaryotic translation initiation factor 3 complex, eIF3m"/>
    <property type="evidence" value="ECO:0007669"/>
    <property type="project" value="TreeGrafter"/>
</dbReference>
<feature type="coiled-coil region" evidence="1">
    <location>
        <begin position="192"/>
        <end position="309"/>
    </location>
</feature>
<reference evidence="4 5" key="1">
    <citation type="submission" date="2018-08" db="EMBL/GenBank/DDBJ databases">
        <title>Aphanomyces genome sequencing and annotation.</title>
        <authorList>
            <person name="Minardi D."/>
            <person name="Oidtmann B."/>
            <person name="Van Der Giezen M."/>
            <person name="Studholme D.J."/>
        </authorList>
    </citation>
    <scope>NUCLEOTIDE SEQUENCE [LARGE SCALE GENOMIC DNA]</scope>
    <source>
        <strain evidence="4 5">Kv</strain>
    </source>
</reference>
<evidence type="ECO:0000256" key="2">
    <source>
        <dbReference type="SAM" id="MobiDB-lite"/>
    </source>
</evidence>
<proteinExistence type="predicted"/>